<protein>
    <submittedName>
        <fullName evidence="1">Uncharacterized protein</fullName>
    </submittedName>
</protein>
<proteinExistence type="predicted"/>
<dbReference type="Proteomes" id="UP000281553">
    <property type="component" value="Unassembled WGS sequence"/>
</dbReference>
<keyword evidence="2" id="KW-1185">Reference proteome</keyword>
<evidence type="ECO:0000313" key="2">
    <source>
        <dbReference type="Proteomes" id="UP000281553"/>
    </source>
</evidence>
<dbReference type="OrthoDB" id="6288338at2759"/>
<dbReference type="AlphaFoldDB" id="A0A3P7Q2X6"/>
<sequence>MLQWVASANPEIQTAGRQSILSAASALVKRAAAEQAQISAKAWRSGFTLPRGDSSSRRFHMTTLITPPADPGPAAPLMTFFVNELSGLLQPPVTSSQEVISRVCFGLSVLSAFLDEMSNTGDFTRLNLPLEAHVFIQARFQVIILN</sequence>
<name>A0A3P7Q2X6_DIBLA</name>
<evidence type="ECO:0000313" key="1">
    <source>
        <dbReference type="EMBL" id="VDN26332.1"/>
    </source>
</evidence>
<organism evidence="1 2">
    <name type="scientific">Dibothriocephalus latus</name>
    <name type="common">Fish tapeworm</name>
    <name type="synonym">Diphyllobothrium latum</name>
    <dbReference type="NCBI Taxonomy" id="60516"/>
    <lineage>
        <taxon>Eukaryota</taxon>
        <taxon>Metazoa</taxon>
        <taxon>Spiralia</taxon>
        <taxon>Lophotrochozoa</taxon>
        <taxon>Platyhelminthes</taxon>
        <taxon>Cestoda</taxon>
        <taxon>Eucestoda</taxon>
        <taxon>Diphyllobothriidea</taxon>
        <taxon>Diphyllobothriidae</taxon>
        <taxon>Dibothriocephalus</taxon>
    </lineage>
</organism>
<reference evidence="1 2" key="1">
    <citation type="submission" date="2018-11" db="EMBL/GenBank/DDBJ databases">
        <authorList>
            <consortium name="Pathogen Informatics"/>
        </authorList>
    </citation>
    <scope>NUCLEOTIDE SEQUENCE [LARGE SCALE GENOMIC DNA]</scope>
</reference>
<dbReference type="EMBL" id="UYRU01075847">
    <property type="protein sequence ID" value="VDN26332.1"/>
    <property type="molecule type" value="Genomic_DNA"/>
</dbReference>
<gene>
    <name evidence="1" type="ORF">DILT_LOCUS14788</name>
</gene>
<accession>A0A3P7Q2X6</accession>